<reference evidence="2 3" key="1">
    <citation type="submission" date="2015-07" db="EMBL/GenBank/DDBJ databases">
        <authorList>
            <person name="Noorani M."/>
        </authorList>
    </citation>
    <scope>NUCLEOTIDE SEQUENCE [LARGE SCALE GENOMIC DNA]</scope>
    <source>
        <strain evidence="2">BBA 69670</strain>
    </source>
</reference>
<evidence type="ECO:0000313" key="3">
    <source>
        <dbReference type="Proteomes" id="UP000044841"/>
    </source>
</evidence>
<proteinExistence type="predicted"/>
<dbReference type="EMBL" id="CYGV01001397">
    <property type="protein sequence ID" value="CUA73578.1"/>
    <property type="molecule type" value="Genomic_DNA"/>
</dbReference>
<protein>
    <submittedName>
        <fullName evidence="2">Uncharacterized protein</fullName>
    </submittedName>
</protein>
<evidence type="ECO:0000313" key="2">
    <source>
        <dbReference type="EMBL" id="CUA73578.1"/>
    </source>
</evidence>
<dbReference type="Proteomes" id="UP000044841">
    <property type="component" value="Unassembled WGS sequence"/>
</dbReference>
<feature type="compositionally biased region" description="Polar residues" evidence="1">
    <location>
        <begin position="10"/>
        <end position="20"/>
    </location>
</feature>
<dbReference type="AlphaFoldDB" id="A0A0K6G4U2"/>
<organism evidence="2 3">
    <name type="scientific">Rhizoctonia solani</name>
    <dbReference type="NCBI Taxonomy" id="456999"/>
    <lineage>
        <taxon>Eukaryota</taxon>
        <taxon>Fungi</taxon>
        <taxon>Dikarya</taxon>
        <taxon>Basidiomycota</taxon>
        <taxon>Agaricomycotina</taxon>
        <taxon>Agaricomycetes</taxon>
        <taxon>Cantharellales</taxon>
        <taxon>Ceratobasidiaceae</taxon>
        <taxon>Rhizoctonia</taxon>
    </lineage>
</organism>
<evidence type="ECO:0000256" key="1">
    <source>
        <dbReference type="SAM" id="MobiDB-lite"/>
    </source>
</evidence>
<sequence length="81" mass="8487">MDSEPKPAQVTKQPEPTTEMTAKHGPMAVSNEIEQPSGQVHEHTSSKKKRKGCCPAVPVVGVDGLCTIIVGGLCCLCQGLS</sequence>
<accession>A0A0K6G4U2</accession>
<name>A0A0K6G4U2_9AGAM</name>
<keyword evidence="3" id="KW-1185">Reference proteome</keyword>
<feature type="region of interest" description="Disordered" evidence="1">
    <location>
        <begin position="1"/>
        <end position="52"/>
    </location>
</feature>
<gene>
    <name evidence="2" type="ORF">RSOLAG22IIIB_10892</name>
</gene>